<dbReference type="RefSeq" id="WP_119320393.1">
    <property type="nucleotide sequence ID" value="NZ_AP025739.1"/>
</dbReference>
<dbReference type="Proteomes" id="UP000287394">
    <property type="component" value="Chromosome"/>
</dbReference>
<dbReference type="EMBL" id="AP025739">
    <property type="protein sequence ID" value="BDI31033.1"/>
    <property type="molecule type" value="Genomic_DNA"/>
</dbReference>
<proteinExistence type="predicted"/>
<protein>
    <submittedName>
        <fullName evidence="1">Uncharacterized protein</fullName>
    </submittedName>
</protein>
<dbReference type="KEGG" id="ccot:CCAX7_30840"/>
<gene>
    <name evidence="1" type="ORF">CCAX7_30840</name>
</gene>
<name>A0A402CSN0_9BACT</name>
<accession>A0A402CSN0</accession>
<dbReference type="AlphaFoldDB" id="A0A402CSN0"/>
<reference evidence="1 2" key="1">
    <citation type="journal article" date="2019" name="Int. J. Syst. Evol. Microbiol.">
        <title>Capsulimonas corticalis gen. nov., sp. nov., an aerobic capsulated bacterium, of a novel bacterial order, Capsulimonadales ord. nov., of the class Armatimonadia of the phylum Armatimonadetes.</title>
        <authorList>
            <person name="Li J."/>
            <person name="Kudo C."/>
            <person name="Tonouchi A."/>
        </authorList>
    </citation>
    <scope>NUCLEOTIDE SEQUENCE [LARGE SCALE GENOMIC DNA]</scope>
    <source>
        <strain evidence="1 2">AX-7</strain>
    </source>
</reference>
<dbReference type="OrthoDB" id="530825at2"/>
<evidence type="ECO:0000313" key="1">
    <source>
        <dbReference type="EMBL" id="BDI31033.1"/>
    </source>
</evidence>
<evidence type="ECO:0000313" key="2">
    <source>
        <dbReference type="Proteomes" id="UP000287394"/>
    </source>
</evidence>
<keyword evidence="2" id="KW-1185">Reference proteome</keyword>
<sequence length="228" mass="25433">MGGYYININIRTDDADAVRREVIHAFADEGFRLERDDQASQVADNDDLLPDDDDWYGVIVSGAAEPGWVTVYVEDWADSGLLTRLLSKALDAPALELWVADDIHWGYNYSESGRVVDRFADNPASVASTPEEAELYIGDPTALAGILQTTPEALAKALADARATAGKFVGSAIDGLCDAVDLPFDHVFTGYEYFLTDDPEDYAQDLEDWPQFRHLIFRHPEKRERLEE</sequence>
<organism evidence="1 2">
    <name type="scientific">Capsulimonas corticalis</name>
    <dbReference type="NCBI Taxonomy" id="2219043"/>
    <lineage>
        <taxon>Bacteria</taxon>
        <taxon>Bacillati</taxon>
        <taxon>Armatimonadota</taxon>
        <taxon>Armatimonadia</taxon>
        <taxon>Capsulimonadales</taxon>
        <taxon>Capsulimonadaceae</taxon>
        <taxon>Capsulimonas</taxon>
    </lineage>
</organism>